<dbReference type="Gene3D" id="3.40.50.300">
    <property type="entry name" value="P-loop containing nucleotide triphosphate hydrolases"/>
    <property type="match status" value="1"/>
</dbReference>
<dbReference type="PANTHER" id="PTHR36451:SF1">
    <property type="entry name" value="OMEGA-HYDROXY-BETA-DIHYDROMENAQUINONE-9 SULFOTRANSFERASE STF3"/>
    <property type="match status" value="1"/>
</dbReference>
<accession>A0A368DVS1</accession>
<sequence>MEKNIITIDDLSAPVLTEAAQAAMEMVADMSVALNPDEILAEAKDTLSLEDFGDMEFMPRLTLLCEEWGQDETINNLGLLGLRGKLVTFAKNRLLIQDLLTRHPEIHDVKIDAPIIVAGLPRSGTTHLLNLLAADSRLRSLPLWESYEPVPTPGEQMGENGQDPRYERCDAQWQAMQQISPLMAAMHPMNPEHIHEELELMGPDFASYNFEWLSTSPRWRDYYFSADQTPHYEYMKTVLKILTWQDGDASGAKTRWVLKCPQHLEQLPVLKKVFPDAIIPITHRDPVSVIQSAATMVAYGRRAIRDSIDVPEIGHYWADRIYKLLEACVRDRSQIPAAQSVDIMFNEFMADAFATLEIIYEKAGLALTDKARGELQGFMDKHPRGKYGQIAYHLKRDFDIDPAALRGKFQFYFDAFPVKVES</sequence>
<dbReference type="EMBL" id="QOQF01000027">
    <property type="protein sequence ID" value="RCL75940.1"/>
    <property type="molecule type" value="Genomic_DNA"/>
</dbReference>
<dbReference type="InterPro" id="IPR052736">
    <property type="entry name" value="Stf3_sulfotransferase"/>
</dbReference>
<dbReference type="PANTHER" id="PTHR36451">
    <property type="entry name" value="PAPS-DEPENDENT SULFOTRANSFERASE STF3"/>
    <property type="match status" value="1"/>
</dbReference>
<dbReference type="SUPFAM" id="SSF52540">
    <property type="entry name" value="P-loop containing nucleoside triphosphate hydrolases"/>
    <property type="match status" value="1"/>
</dbReference>
<dbReference type="AlphaFoldDB" id="A0A368DVS1"/>
<dbReference type="Pfam" id="PF13469">
    <property type="entry name" value="Sulfotransfer_3"/>
    <property type="match status" value="1"/>
</dbReference>
<name>A0A368DVS1_9PROT</name>
<dbReference type="Proteomes" id="UP000252132">
    <property type="component" value="Unassembled WGS sequence"/>
</dbReference>
<organism evidence="1 2">
    <name type="scientific">PS1 clade bacterium</name>
    <dbReference type="NCBI Taxonomy" id="2175152"/>
    <lineage>
        <taxon>Bacteria</taxon>
        <taxon>Pseudomonadati</taxon>
        <taxon>Pseudomonadota</taxon>
        <taxon>Alphaproteobacteria</taxon>
        <taxon>PS1 clade</taxon>
    </lineage>
</organism>
<keyword evidence="1" id="KW-0808">Transferase</keyword>
<comment type="caution">
    <text evidence="1">The sequence shown here is derived from an EMBL/GenBank/DDBJ whole genome shotgun (WGS) entry which is preliminary data.</text>
</comment>
<proteinExistence type="predicted"/>
<reference evidence="1 2" key="1">
    <citation type="journal article" date="2018" name="Microbiome">
        <title>Fine metagenomic profile of the Mediterranean stratified and mixed water columns revealed by assembly and recruitment.</title>
        <authorList>
            <person name="Haro-Moreno J.M."/>
            <person name="Lopez-Perez M."/>
            <person name="De La Torre J.R."/>
            <person name="Picazo A."/>
            <person name="Camacho A."/>
            <person name="Rodriguez-Valera F."/>
        </authorList>
    </citation>
    <scope>NUCLEOTIDE SEQUENCE [LARGE SCALE GENOMIC DNA]</scope>
    <source>
        <strain evidence="1">MED-G55</strain>
    </source>
</reference>
<evidence type="ECO:0000313" key="2">
    <source>
        <dbReference type="Proteomes" id="UP000252132"/>
    </source>
</evidence>
<evidence type="ECO:0000313" key="1">
    <source>
        <dbReference type="EMBL" id="RCL75940.1"/>
    </source>
</evidence>
<gene>
    <name evidence="1" type="ORF">DBW69_05860</name>
</gene>
<dbReference type="GO" id="GO:0016740">
    <property type="term" value="F:transferase activity"/>
    <property type="evidence" value="ECO:0007669"/>
    <property type="project" value="UniProtKB-KW"/>
</dbReference>
<dbReference type="InterPro" id="IPR027417">
    <property type="entry name" value="P-loop_NTPase"/>
</dbReference>
<protein>
    <submittedName>
        <fullName evidence="1">Sulfotransferase</fullName>
    </submittedName>
</protein>